<name>A0A2M8KX52_9BACT</name>
<keyword evidence="1" id="KW-1133">Transmembrane helix</keyword>
<sequence length="186" mass="20382">MNIRHLLIVIVIVVVSITGFGIYAFFFRTSVTPPDVIINPGQNGLPVPGTIPGSNTGDGNITAPPLPTGDTFTVNDWSGEPMSVHNFYTDPTIIITEEHIVFLHDEQTSYTLLYYPPDTSFTVSINNGSNIPFVRAEMERDLLMLLDITPQQACTLKISVRVPQSVNDKYIGKELGLSFCPTGTPL</sequence>
<accession>A0A2M8KX52</accession>
<evidence type="ECO:0000313" key="3">
    <source>
        <dbReference type="Proteomes" id="UP000229098"/>
    </source>
</evidence>
<reference evidence="3" key="1">
    <citation type="submission" date="2017-09" db="EMBL/GenBank/DDBJ databases">
        <title>Depth-based differentiation of microbial function through sediment-hosted aquifers and enrichment of novel symbionts in the deep terrestrial subsurface.</title>
        <authorList>
            <person name="Probst A.J."/>
            <person name="Ladd B."/>
            <person name="Jarett J.K."/>
            <person name="Geller-Mcgrath D.E."/>
            <person name="Sieber C.M.K."/>
            <person name="Emerson J.B."/>
            <person name="Anantharaman K."/>
            <person name="Thomas B.C."/>
            <person name="Malmstrom R."/>
            <person name="Stieglmeier M."/>
            <person name="Klingl A."/>
            <person name="Woyke T."/>
            <person name="Ryan C.M."/>
            <person name="Banfield J.F."/>
        </authorList>
    </citation>
    <scope>NUCLEOTIDE SEQUENCE [LARGE SCALE GENOMIC DNA]</scope>
</reference>
<gene>
    <name evidence="2" type="ORF">COU90_01550</name>
</gene>
<proteinExistence type="predicted"/>
<organism evidence="2 3">
    <name type="scientific">Candidatus Ryanbacteria bacterium CG10_big_fil_rev_8_21_14_0_10_43_42</name>
    <dbReference type="NCBI Taxonomy" id="1974864"/>
    <lineage>
        <taxon>Bacteria</taxon>
        <taxon>Candidatus Ryaniibacteriota</taxon>
    </lineage>
</organism>
<protein>
    <submittedName>
        <fullName evidence="2">Uncharacterized protein</fullName>
    </submittedName>
</protein>
<evidence type="ECO:0000256" key="1">
    <source>
        <dbReference type="SAM" id="Phobius"/>
    </source>
</evidence>
<keyword evidence="1" id="KW-0812">Transmembrane</keyword>
<dbReference type="AlphaFoldDB" id="A0A2M8KX52"/>
<keyword evidence="1" id="KW-0472">Membrane</keyword>
<comment type="caution">
    <text evidence="2">The sequence shown here is derived from an EMBL/GenBank/DDBJ whole genome shotgun (WGS) entry which is preliminary data.</text>
</comment>
<evidence type="ECO:0000313" key="2">
    <source>
        <dbReference type="EMBL" id="PJE64508.1"/>
    </source>
</evidence>
<feature type="transmembrane region" description="Helical" evidence="1">
    <location>
        <begin position="7"/>
        <end position="26"/>
    </location>
</feature>
<dbReference type="Proteomes" id="UP000229098">
    <property type="component" value="Unassembled WGS sequence"/>
</dbReference>
<dbReference type="EMBL" id="PFEF01000005">
    <property type="protein sequence ID" value="PJE64508.1"/>
    <property type="molecule type" value="Genomic_DNA"/>
</dbReference>